<accession>A0ABU4R9X5</accession>
<evidence type="ECO:0000313" key="3">
    <source>
        <dbReference type="Proteomes" id="UP001273350"/>
    </source>
</evidence>
<sequence length="415" mass="46005">MKKNVSHLLLLAFAFLCIGCSNDNDKAEAEVANPIAITLQDKYEVAAFNVLDITASAKGSAPTYEWVMTKNPVNQKTDSIVGNTKDLRFIAIYAGAYEFTLNVKEADKKASKKTIVNVTNEVKNYNPYITAIYDFNPAPGMFANDLYTTGFTKADVMKIALGRINETSVGYPIDLGGFGGSITVGFDHTVVNVPGQKDFRVYGGVLTDKGNPPAPGLIYIAYDKNKNGKPDEDEWFEIAGSSHAKETTIKNFKITYHRPAAGKPVVVSGPNDPFSDREHLFCENNQNESYYLPRAKTKKEYYPSWIAEGTTVFEGIRLNVDFKPVRPTQTTLWNFTAPEWGYVNAINPDIDIDWAVDKKGNKVNLPGIDFIKVVNCVSEPMGLCIQQSSMATKFSGAGDLHLLKKYNLKRVKEKE</sequence>
<feature type="signal peptide" evidence="1">
    <location>
        <begin position="1"/>
        <end position="23"/>
    </location>
</feature>
<evidence type="ECO:0000313" key="2">
    <source>
        <dbReference type="EMBL" id="MDX6189359.1"/>
    </source>
</evidence>
<feature type="chain" id="PRO_5046200918" description="Cell surface protein" evidence="1">
    <location>
        <begin position="24"/>
        <end position="415"/>
    </location>
</feature>
<protein>
    <recommendedName>
        <fullName evidence="4">Cell surface protein</fullName>
    </recommendedName>
</protein>
<comment type="caution">
    <text evidence="2">The sequence shown here is derived from an EMBL/GenBank/DDBJ whole genome shotgun (WGS) entry which is preliminary data.</text>
</comment>
<keyword evidence="3" id="KW-1185">Reference proteome</keyword>
<dbReference type="RefSeq" id="WP_230002060.1">
    <property type="nucleotide sequence ID" value="NZ_CP087134.1"/>
</dbReference>
<reference evidence="2 3" key="1">
    <citation type="submission" date="2023-11" db="EMBL/GenBank/DDBJ databases">
        <title>Unpublished Manusciprt.</title>
        <authorList>
            <person name="Saticioglu I.B."/>
            <person name="Ay H."/>
            <person name="Ajmi N."/>
            <person name="Altun S."/>
            <person name="Duman M."/>
        </authorList>
    </citation>
    <scope>NUCLEOTIDE SEQUENCE [LARGE SCALE GENOMIC DNA]</scope>
    <source>
        <strain evidence="2 3">Fl-318</strain>
    </source>
</reference>
<organism evidence="2 3">
    <name type="scientific">Flavobacterium cupriresistens</name>
    <dbReference type="NCBI Taxonomy" id="2893885"/>
    <lineage>
        <taxon>Bacteria</taxon>
        <taxon>Pseudomonadati</taxon>
        <taxon>Bacteroidota</taxon>
        <taxon>Flavobacteriia</taxon>
        <taxon>Flavobacteriales</taxon>
        <taxon>Flavobacteriaceae</taxon>
        <taxon>Flavobacterium</taxon>
    </lineage>
</organism>
<dbReference type="Proteomes" id="UP001273350">
    <property type="component" value="Unassembled WGS sequence"/>
</dbReference>
<gene>
    <name evidence="2" type="ORF">SGQ83_08380</name>
</gene>
<evidence type="ECO:0000256" key="1">
    <source>
        <dbReference type="SAM" id="SignalP"/>
    </source>
</evidence>
<proteinExistence type="predicted"/>
<dbReference type="Gene3D" id="2.60.40.10">
    <property type="entry name" value="Immunoglobulins"/>
    <property type="match status" value="1"/>
</dbReference>
<keyword evidence="1" id="KW-0732">Signal</keyword>
<dbReference type="EMBL" id="JAWXVI010000004">
    <property type="protein sequence ID" value="MDX6189359.1"/>
    <property type="molecule type" value="Genomic_DNA"/>
</dbReference>
<evidence type="ECO:0008006" key="4">
    <source>
        <dbReference type="Google" id="ProtNLM"/>
    </source>
</evidence>
<name>A0ABU4R9X5_9FLAO</name>
<dbReference type="InterPro" id="IPR013783">
    <property type="entry name" value="Ig-like_fold"/>
</dbReference>